<feature type="region of interest" description="Disordered" evidence="1">
    <location>
        <begin position="122"/>
        <end position="202"/>
    </location>
</feature>
<feature type="compositionally biased region" description="Low complexity" evidence="1">
    <location>
        <begin position="135"/>
        <end position="149"/>
    </location>
</feature>
<proteinExistence type="predicted"/>
<dbReference type="OrthoDB" id="3200438at2759"/>
<evidence type="ECO:0000313" key="2">
    <source>
        <dbReference type="EMBL" id="THU92171.1"/>
    </source>
</evidence>
<feature type="compositionally biased region" description="Low complexity" evidence="1">
    <location>
        <begin position="174"/>
        <end position="193"/>
    </location>
</feature>
<reference evidence="2 3" key="1">
    <citation type="journal article" date="2019" name="Nat. Ecol. Evol.">
        <title>Megaphylogeny resolves global patterns of mushroom evolution.</title>
        <authorList>
            <person name="Varga T."/>
            <person name="Krizsan K."/>
            <person name="Foldi C."/>
            <person name="Dima B."/>
            <person name="Sanchez-Garcia M."/>
            <person name="Sanchez-Ramirez S."/>
            <person name="Szollosi G.J."/>
            <person name="Szarkandi J.G."/>
            <person name="Papp V."/>
            <person name="Albert L."/>
            <person name="Andreopoulos W."/>
            <person name="Angelini C."/>
            <person name="Antonin V."/>
            <person name="Barry K.W."/>
            <person name="Bougher N.L."/>
            <person name="Buchanan P."/>
            <person name="Buyck B."/>
            <person name="Bense V."/>
            <person name="Catcheside P."/>
            <person name="Chovatia M."/>
            <person name="Cooper J."/>
            <person name="Damon W."/>
            <person name="Desjardin D."/>
            <person name="Finy P."/>
            <person name="Geml J."/>
            <person name="Haridas S."/>
            <person name="Hughes K."/>
            <person name="Justo A."/>
            <person name="Karasinski D."/>
            <person name="Kautmanova I."/>
            <person name="Kiss B."/>
            <person name="Kocsube S."/>
            <person name="Kotiranta H."/>
            <person name="LaButti K.M."/>
            <person name="Lechner B.E."/>
            <person name="Liimatainen K."/>
            <person name="Lipzen A."/>
            <person name="Lukacs Z."/>
            <person name="Mihaltcheva S."/>
            <person name="Morgado L.N."/>
            <person name="Niskanen T."/>
            <person name="Noordeloos M.E."/>
            <person name="Ohm R.A."/>
            <person name="Ortiz-Santana B."/>
            <person name="Ovrebo C."/>
            <person name="Racz N."/>
            <person name="Riley R."/>
            <person name="Savchenko A."/>
            <person name="Shiryaev A."/>
            <person name="Soop K."/>
            <person name="Spirin V."/>
            <person name="Szebenyi C."/>
            <person name="Tomsovsky M."/>
            <person name="Tulloss R.E."/>
            <person name="Uehling J."/>
            <person name="Grigoriev I.V."/>
            <person name="Vagvolgyi C."/>
            <person name="Papp T."/>
            <person name="Martin F.M."/>
            <person name="Miettinen O."/>
            <person name="Hibbett D.S."/>
            <person name="Nagy L.G."/>
        </authorList>
    </citation>
    <scope>NUCLEOTIDE SEQUENCE [LARGE SCALE GENOMIC DNA]</scope>
    <source>
        <strain evidence="2 3">CBS 962.96</strain>
    </source>
</reference>
<organism evidence="2 3">
    <name type="scientific">Dendrothele bispora (strain CBS 962.96)</name>
    <dbReference type="NCBI Taxonomy" id="1314807"/>
    <lineage>
        <taxon>Eukaryota</taxon>
        <taxon>Fungi</taxon>
        <taxon>Dikarya</taxon>
        <taxon>Basidiomycota</taxon>
        <taxon>Agaricomycotina</taxon>
        <taxon>Agaricomycetes</taxon>
        <taxon>Agaricomycetidae</taxon>
        <taxon>Agaricales</taxon>
        <taxon>Agaricales incertae sedis</taxon>
        <taxon>Dendrothele</taxon>
    </lineage>
</organism>
<name>A0A4S8LS90_DENBC</name>
<keyword evidence="3" id="KW-1185">Reference proteome</keyword>
<gene>
    <name evidence="2" type="ORF">K435DRAFT_780340</name>
</gene>
<dbReference type="EMBL" id="ML179286">
    <property type="protein sequence ID" value="THU92171.1"/>
    <property type="molecule type" value="Genomic_DNA"/>
</dbReference>
<sequence>MSNVSSFPVSKRARSPEESNDYPERPSKRRSLATGENTSLAFPRYGLQRIYPKNVRHLSEDWVQQANDLKIDSPLNSSPEALDNENAMVSEDSDMTITCNNAQSEPYSKPHLPPLQTTFESFLSSRSRPNHSDVSSFPLPSQPQQSFLPTINVLPPTPDITAPPKFASLPSVASSNDSPMSVNSSPISSLSSPSRRHRFTMGPRADCQKCRMGVKGHSVHLD</sequence>
<dbReference type="Proteomes" id="UP000297245">
    <property type="component" value="Unassembled WGS sequence"/>
</dbReference>
<feature type="region of interest" description="Disordered" evidence="1">
    <location>
        <begin position="1"/>
        <end position="38"/>
    </location>
</feature>
<feature type="compositionally biased region" description="Basic and acidic residues" evidence="1">
    <location>
        <begin position="14"/>
        <end position="26"/>
    </location>
</feature>
<accession>A0A4S8LS90</accession>
<protein>
    <submittedName>
        <fullName evidence="2">Uncharacterized protein</fullName>
    </submittedName>
</protein>
<dbReference type="AlphaFoldDB" id="A0A4S8LS90"/>
<evidence type="ECO:0000256" key="1">
    <source>
        <dbReference type="SAM" id="MobiDB-lite"/>
    </source>
</evidence>
<evidence type="ECO:0000313" key="3">
    <source>
        <dbReference type="Proteomes" id="UP000297245"/>
    </source>
</evidence>